<dbReference type="HAMAP" id="MF_00385">
    <property type="entry name" value="Ribosomal_bS16"/>
    <property type="match status" value="1"/>
</dbReference>
<dbReference type="Gene3D" id="3.30.1320.10">
    <property type="match status" value="1"/>
</dbReference>
<dbReference type="GO" id="GO:0015935">
    <property type="term" value="C:small ribosomal subunit"/>
    <property type="evidence" value="ECO:0007669"/>
    <property type="project" value="TreeGrafter"/>
</dbReference>
<dbReference type="PANTHER" id="PTHR12919">
    <property type="entry name" value="30S RIBOSOMAL PROTEIN S16"/>
    <property type="match status" value="1"/>
</dbReference>
<organism evidence="3">
    <name type="scientific">hydrothermal vent metagenome</name>
    <dbReference type="NCBI Taxonomy" id="652676"/>
    <lineage>
        <taxon>unclassified sequences</taxon>
        <taxon>metagenomes</taxon>
        <taxon>ecological metagenomes</taxon>
    </lineage>
</organism>
<dbReference type="PANTHER" id="PTHR12919:SF20">
    <property type="entry name" value="SMALL RIBOSOMAL SUBUNIT PROTEIN BS16M"/>
    <property type="match status" value="1"/>
</dbReference>
<dbReference type="AlphaFoldDB" id="A0A3B1D8I9"/>
<sequence length="82" mass="9484">MEVRIRLQRAGNKSAKNRHNYRVVAISKTKARDSRHLEILGHYDPAREPAVFEINQEKLEKWLGQGAQMSDTVKSLVKNNKK</sequence>
<evidence type="ECO:0000313" key="3">
    <source>
        <dbReference type="EMBL" id="VAX35131.1"/>
    </source>
</evidence>
<proteinExistence type="inferred from homology"/>
<evidence type="ECO:0008006" key="4">
    <source>
        <dbReference type="Google" id="ProtNLM"/>
    </source>
</evidence>
<evidence type="ECO:0000256" key="2">
    <source>
        <dbReference type="ARBA" id="ARBA00023274"/>
    </source>
</evidence>
<dbReference type="NCBIfam" id="TIGR00002">
    <property type="entry name" value="S16"/>
    <property type="match status" value="1"/>
</dbReference>
<reference evidence="3" key="1">
    <citation type="submission" date="2018-06" db="EMBL/GenBank/DDBJ databases">
        <authorList>
            <person name="Zhirakovskaya E."/>
        </authorList>
    </citation>
    <scope>NUCLEOTIDE SEQUENCE</scope>
</reference>
<dbReference type="Pfam" id="PF00886">
    <property type="entry name" value="Ribosomal_S16"/>
    <property type="match status" value="1"/>
</dbReference>
<dbReference type="InterPro" id="IPR023803">
    <property type="entry name" value="Ribosomal_bS16_dom_sf"/>
</dbReference>
<dbReference type="GO" id="GO:0005737">
    <property type="term" value="C:cytoplasm"/>
    <property type="evidence" value="ECO:0007669"/>
    <property type="project" value="UniProtKB-ARBA"/>
</dbReference>
<evidence type="ECO:0000256" key="1">
    <source>
        <dbReference type="ARBA" id="ARBA00022980"/>
    </source>
</evidence>
<keyword evidence="1" id="KW-0689">Ribosomal protein</keyword>
<keyword evidence="2" id="KW-0687">Ribonucleoprotein</keyword>
<gene>
    <name evidence="3" type="ORF">MNBD_UNCLBAC01-2124</name>
</gene>
<accession>A0A3B1D8I9</accession>
<dbReference type="InterPro" id="IPR000307">
    <property type="entry name" value="Ribosomal_bS16"/>
</dbReference>
<dbReference type="EMBL" id="UOGJ01000030">
    <property type="protein sequence ID" value="VAX35131.1"/>
    <property type="molecule type" value="Genomic_DNA"/>
</dbReference>
<dbReference type="SUPFAM" id="SSF54565">
    <property type="entry name" value="Ribosomal protein S16"/>
    <property type="match status" value="1"/>
</dbReference>
<protein>
    <recommendedName>
        <fullName evidence="4">SSU ribosomal protein S16p</fullName>
    </recommendedName>
</protein>
<dbReference type="GO" id="GO:0003735">
    <property type="term" value="F:structural constituent of ribosome"/>
    <property type="evidence" value="ECO:0007669"/>
    <property type="project" value="InterPro"/>
</dbReference>
<dbReference type="GO" id="GO:0006412">
    <property type="term" value="P:translation"/>
    <property type="evidence" value="ECO:0007669"/>
    <property type="project" value="InterPro"/>
</dbReference>
<name>A0A3B1D8I9_9ZZZZ</name>